<proteinExistence type="inferred from homology"/>
<evidence type="ECO:0000256" key="2">
    <source>
        <dbReference type="ARBA" id="ARBA00022603"/>
    </source>
</evidence>
<dbReference type="Gramene" id="Kaladp0008s0010.1.v1.1">
    <property type="protein sequence ID" value="Kaladp0008s0010.1.v1.1"/>
    <property type="gene ID" value="Kaladp0008s0010.v1.1"/>
</dbReference>
<evidence type="ECO:0000313" key="14">
    <source>
        <dbReference type="EnsemblPlants" id="Kaladp0008s0010.1.v1.1"/>
    </source>
</evidence>
<dbReference type="EC" id="2.1.1.37" evidence="11"/>
<dbReference type="InterPro" id="IPR043151">
    <property type="entry name" value="BAH_sf"/>
</dbReference>
<feature type="active site" evidence="8 9">
    <location>
        <position position="664"/>
    </location>
</feature>
<dbReference type="FunFam" id="3.40.50.150:FF:000108">
    <property type="entry name" value="DNA (cytosine-5)-methyltransferase"/>
    <property type="match status" value="1"/>
</dbReference>
<evidence type="ECO:0000259" key="13">
    <source>
        <dbReference type="PROSITE" id="PS51038"/>
    </source>
</evidence>
<dbReference type="GO" id="GO:0003886">
    <property type="term" value="F:DNA (cytosine-5-)-methyltransferase activity"/>
    <property type="evidence" value="ECO:0007669"/>
    <property type="project" value="UniProtKB-EC"/>
</dbReference>
<evidence type="ECO:0000256" key="1">
    <source>
        <dbReference type="ARBA" id="ARBA00004123"/>
    </source>
</evidence>
<evidence type="ECO:0000256" key="10">
    <source>
        <dbReference type="RuleBase" id="RU000416"/>
    </source>
</evidence>
<evidence type="ECO:0000256" key="8">
    <source>
        <dbReference type="PIRSR" id="PIRSR037404-1"/>
    </source>
</evidence>
<dbReference type="Gene3D" id="3.90.120.10">
    <property type="entry name" value="DNA Methylase, subunit A, domain 2"/>
    <property type="match status" value="2"/>
</dbReference>
<dbReference type="Proteomes" id="UP000594263">
    <property type="component" value="Unplaced"/>
</dbReference>
<keyword evidence="6" id="KW-0238">DNA-binding</keyword>
<dbReference type="InterPro" id="IPR001525">
    <property type="entry name" value="C5_MeTfrase"/>
</dbReference>
<keyword evidence="2 9" id="KW-0489">Methyltransferase</keyword>
<keyword evidence="15" id="KW-1185">Reference proteome</keyword>
<comment type="catalytic activity">
    <reaction evidence="11">
        <text>a 2'-deoxycytidine in DNA + S-adenosyl-L-methionine = a 5-methyl-2'-deoxycytidine in DNA + S-adenosyl-L-homocysteine + H(+)</text>
        <dbReference type="Rhea" id="RHEA:13681"/>
        <dbReference type="Rhea" id="RHEA-COMP:11369"/>
        <dbReference type="Rhea" id="RHEA-COMP:11370"/>
        <dbReference type="ChEBI" id="CHEBI:15378"/>
        <dbReference type="ChEBI" id="CHEBI:57856"/>
        <dbReference type="ChEBI" id="CHEBI:59789"/>
        <dbReference type="ChEBI" id="CHEBI:85452"/>
        <dbReference type="ChEBI" id="CHEBI:85454"/>
        <dbReference type="EC" id="2.1.1.37"/>
    </reaction>
</comment>
<feature type="compositionally biased region" description="Basic and acidic residues" evidence="12">
    <location>
        <begin position="146"/>
        <end position="166"/>
    </location>
</feature>
<dbReference type="Pfam" id="PF00145">
    <property type="entry name" value="DNA_methylase"/>
    <property type="match status" value="2"/>
</dbReference>
<dbReference type="PROSITE" id="PS00094">
    <property type="entry name" value="C5_MTASE_1"/>
    <property type="match status" value="1"/>
</dbReference>
<dbReference type="EnsemblPlants" id="Kaladp0008s0010.1.v1.1">
    <property type="protein sequence ID" value="Kaladp0008s0010.1.v1.1"/>
    <property type="gene ID" value="Kaladp0008s0010.v1.1"/>
</dbReference>
<dbReference type="InterPro" id="IPR050390">
    <property type="entry name" value="C5-Methyltransferase"/>
</dbReference>
<keyword evidence="3 9" id="KW-0808">Transferase</keyword>
<evidence type="ECO:0000256" key="4">
    <source>
        <dbReference type="ARBA" id="ARBA00022691"/>
    </source>
</evidence>
<dbReference type="PANTHER" id="PTHR10629">
    <property type="entry name" value="CYTOSINE-SPECIFIC METHYLTRANSFERASE"/>
    <property type="match status" value="1"/>
</dbReference>
<dbReference type="OMA" id="DQSKMLH"/>
<dbReference type="InterPro" id="IPR031303">
    <property type="entry name" value="C5_meth_CS"/>
</dbReference>
<organism evidence="14 15">
    <name type="scientific">Kalanchoe fedtschenkoi</name>
    <name type="common">Lavender scallops</name>
    <name type="synonym">South American air plant</name>
    <dbReference type="NCBI Taxonomy" id="63787"/>
    <lineage>
        <taxon>Eukaryota</taxon>
        <taxon>Viridiplantae</taxon>
        <taxon>Streptophyta</taxon>
        <taxon>Embryophyta</taxon>
        <taxon>Tracheophyta</taxon>
        <taxon>Spermatophyta</taxon>
        <taxon>Magnoliopsida</taxon>
        <taxon>eudicotyledons</taxon>
        <taxon>Gunneridae</taxon>
        <taxon>Pentapetalae</taxon>
        <taxon>Saxifragales</taxon>
        <taxon>Crassulaceae</taxon>
        <taxon>Kalanchoe</taxon>
    </lineage>
</organism>
<evidence type="ECO:0000256" key="6">
    <source>
        <dbReference type="ARBA" id="ARBA00023125"/>
    </source>
</evidence>
<dbReference type="CDD" id="cd04708">
    <property type="entry name" value="BAH_plantDCM_II"/>
    <property type="match status" value="1"/>
</dbReference>
<feature type="region of interest" description="Disordered" evidence="12">
    <location>
        <begin position="141"/>
        <end position="166"/>
    </location>
</feature>
<evidence type="ECO:0000256" key="11">
    <source>
        <dbReference type="RuleBase" id="RU000417"/>
    </source>
</evidence>
<evidence type="ECO:0000313" key="15">
    <source>
        <dbReference type="Proteomes" id="UP000594263"/>
    </source>
</evidence>
<dbReference type="GO" id="GO:0044027">
    <property type="term" value="P:negative regulation of gene expression via chromosomal CpG island methylation"/>
    <property type="evidence" value="ECO:0007669"/>
    <property type="project" value="TreeGrafter"/>
</dbReference>
<name>A0A7N0RBA2_KALFE</name>
<sequence>MSIITLLKEQIRVSRLSFSDVIKKVSGYDKNHPAFISSNIQDVERYVVAHGQIILHQFSQSPDERIRKCAFMSGLLHKMQNKQQCKWMAKNKKVLQKTEIRSNPRALLSPVSSKRKTMQATTTRFISRIWKEYYSVDSLKDSNNGEGEKRGEVKDDKEVFTEEATPKDVEENKLPPYCVTDEPLLVPKMSNVCPPVKIIEWTGEAIGKTYLGEAVYKQAIIDGEPINVGTAVLMKSSEDSGIYFVEYMFESANGKRLFHGRNMQLGSQTILGNVGNEREVFLTNDCLDSEIKDIKQTVTVVLRNLLWGHQHRKDNIDFDEADRVKAEERKKKQLPVEYYCKSLYRPEKGAFLRLPFDTMGIGSGFCYSCDVKQSKKEKDAFRLKSCKTAFEYKRAEYTVHDFIYVSYDQFAARRVERSNLKSSRNVGLKAYVICQILNVVVPEYPVDAHSMSTHIQVRRFFRPDDISAEMTYSSDIREVFYSEEKHSIAVDTIEGSCEVLRKIDVPPMDNPAILDHIFFCERYYDSSSGFLKQIPASIKLNYTTRHIMDESDRQAFKPLAMLDIFAGCGGLSAGLQKAGASMTKWAIEYEESAGEAFKLNHPESVMFIDNCNVILRAVMKKCGDADDCVSTLEAAQLSESLEEKSIQNLPLPGEVDFISGGPPCQGFSGLNRFNHSTWSKVQSEMILAFLSFVDYFRPKFVLLENVRAFISFNKGQTFHLALASLLAMGYQVRFGILEAGNFGVSQSRKRAFIWAASPEEILPEWPEPMHVFSTRGLQILLPADNQYVAVRSTANGAPFRAITVRDTIGDLPAVRNGASKTILEYENGPASWFQEKIRQRSKFLTDHISKEMNELNFIRCKKIPKRPGADWRDLSEEKVKLFNGQVVDLIPGFLPNTAKRHNQWKGVFGRLDWEGNFPTSVTDPQPMGTVGMCFHPDQDRIVSVRECARSQGFSDRYKYVGNIHEKHRQIGNAVPPPVAFALGMKLKEALAQKKPN</sequence>
<evidence type="ECO:0000256" key="7">
    <source>
        <dbReference type="ARBA" id="ARBA00023242"/>
    </source>
</evidence>
<evidence type="ECO:0000256" key="12">
    <source>
        <dbReference type="SAM" id="MobiDB-lite"/>
    </source>
</evidence>
<evidence type="ECO:0000256" key="3">
    <source>
        <dbReference type="ARBA" id="ARBA00022679"/>
    </source>
</evidence>
<dbReference type="Gene3D" id="3.40.50.150">
    <property type="entry name" value="Vaccinia Virus protein VP39"/>
    <property type="match status" value="1"/>
</dbReference>
<comment type="subcellular location">
    <subcellularLocation>
        <location evidence="1">Nucleus</location>
    </subcellularLocation>
</comment>
<keyword evidence="4 9" id="KW-0949">S-adenosyl-L-methionine</keyword>
<feature type="domain" description="BAH" evidence="13">
    <location>
        <begin position="395"/>
        <end position="535"/>
    </location>
</feature>
<reference evidence="14" key="1">
    <citation type="submission" date="2021-01" db="UniProtKB">
        <authorList>
            <consortium name="EnsemblPlants"/>
        </authorList>
    </citation>
    <scope>IDENTIFICATION</scope>
</reference>
<dbReference type="InterPro" id="IPR001025">
    <property type="entry name" value="BAH_dom"/>
</dbReference>
<dbReference type="PROSITE" id="PS51038">
    <property type="entry name" value="BAH"/>
    <property type="match status" value="2"/>
</dbReference>
<dbReference type="FunFam" id="3.40.50.150:FF:000128">
    <property type="entry name" value="DNA (cytosine-5)-methyltransferase"/>
    <property type="match status" value="1"/>
</dbReference>
<dbReference type="GO" id="GO:0005634">
    <property type="term" value="C:nucleus"/>
    <property type="evidence" value="ECO:0007669"/>
    <property type="project" value="UniProtKB-SubCell"/>
</dbReference>
<dbReference type="FunFam" id="3.90.120.10:FF:000002">
    <property type="entry name" value="DNA (cytosine-5)-methyltransferase"/>
    <property type="match status" value="1"/>
</dbReference>
<protein>
    <recommendedName>
        <fullName evidence="11">Cytosine-specific methyltransferase</fullName>
        <ecNumber evidence="11">2.1.1.37</ecNumber>
    </recommendedName>
</protein>
<dbReference type="AlphaFoldDB" id="A0A7N0RBA2"/>
<keyword evidence="7" id="KW-0539">Nucleus</keyword>
<dbReference type="SMART" id="SM00439">
    <property type="entry name" value="BAH"/>
    <property type="match status" value="2"/>
</dbReference>
<keyword evidence="5" id="KW-0677">Repeat</keyword>
<dbReference type="GO" id="GO:0003677">
    <property type="term" value="F:DNA binding"/>
    <property type="evidence" value="ECO:0007669"/>
    <property type="project" value="UniProtKB-KW"/>
</dbReference>
<accession>A0A7N0RBA2</accession>
<dbReference type="GO" id="GO:0032259">
    <property type="term" value="P:methylation"/>
    <property type="evidence" value="ECO:0007669"/>
    <property type="project" value="UniProtKB-KW"/>
</dbReference>
<dbReference type="Pfam" id="PF01426">
    <property type="entry name" value="BAH"/>
    <property type="match status" value="2"/>
</dbReference>
<dbReference type="PANTHER" id="PTHR10629:SF52">
    <property type="entry name" value="DNA (CYTOSINE-5)-METHYLTRANSFERASE 1"/>
    <property type="match status" value="1"/>
</dbReference>
<dbReference type="GO" id="GO:0003682">
    <property type="term" value="F:chromatin binding"/>
    <property type="evidence" value="ECO:0007669"/>
    <property type="project" value="InterPro"/>
</dbReference>
<dbReference type="PROSITE" id="PS51679">
    <property type="entry name" value="SAM_MT_C5"/>
    <property type="match status" value="1"/>
</dbReference>
<dbReference type="GO" id="GO:0006346">
    <property type="term" value="P:DNA methylation-dependent constitutive heterochromatin formation"/>
    <property type="evidence" value="ECO:0007669"/>
    <property type="project" value="InterPro"/>
</dbReference>
<dbReference type="InterPro" id="IPR018117">
    <property type="entry name" value="C5_DNA_meth_AS"/>
</dbReference>
<dbReference type="PIRSF" id="PIRSF037404">
    <property type="entry name" value="DNMT1"/>
    <property type="match status" value="1"/>
</dbReference>
<feature type="domain" description="BAH" evidence="13">
    <location>
        <begin position="218"/>
        <end position="355"/>
    </location>
</feature>
<dbReference type="PRINTS" id="PR00105">
    <property type="entry name" value="C5METTRFRASE"/>
</dbReference>
<dbReference type="NCBIfam" id="TIGR00675">
    <property type="entry name" value="dcm"/>
    <property type="match status" value="1"/>
</dbReference>
<comment type="similarity">
    <text evidence="9 10">Belongs to the class I-like SAM-binding methyltransferase superfamily. C5-methyltransferase family.</text>
</comment>
<dbReference type="PROSITE" id="PS00095">
    <property type="entry name" value="C5_MTASE_2"/>
    <property type="match status" value="1"/>
</dbReference>
<dbReference type="InterPro" id="IPR029063">
    <property type="entry name" value="SAM-dependent_MTases_sf"/>
</dbReference>
<dbReference type="Gene3D" id="2.30.30.490">
    <property type="match status" value="2"/>
</dbReference>
<evidence type="ECO:0000256" key="5">
    <source>
        <dbReference type="ARBA" id="ARBA00022737"/>
    </source>
</evidence>
<dbReference type="SUPFAM" id="SSF53335">
    <property type="entry name" value="S-adenosyl-L-methionine-dependent methyltransferases"/>
    <property type="match status" value="1"/>
</dbReference>
<evidence type="ECO:0000256" key="9">
    <source>
        <dbReference type="PROSITE-ProRule" id="PRU01016"/>
    </source>
</evidence>